<dbReference type="GO" id="GO:0019172">
    <property type="term" value="F:glyoxalase III activity"/>
    <property type="evidence" value="ECO:0007669"/>
    <property type="project" value="TreeGrafter"/>
</dbReference>
<dbReference type="PANTHER" id="PTHR48094:SF11">
    <property type="entry name" value="GLUTATHIONE-INDEPENDENT GLYOXALASE HSP31-RELATED"/>
    <property type="match status" value="1"/>
</dbReference>
<comment type="similarity">
    <text evidence="3">Belongs to the peptidase C56 family. HSP31-like subfamily.</text>
</comment>
<gene>
    <name evidence="4" type="ORF">G3570_14165</name>
</gene>
<organism evidence="4 5">
    <name type="scientific">Halalkalibaculum roseum</name>
    <dbReference type="NCBI Taxonomy" id="2709311"/>
    <lineage>
        <taxon>Bacteria</taxon>
        <taxon>Pseudomonadati</taxon>
        <taxon>Balneolota</taxon>
        <taxon>Balneolia</taxon>
        <taxon>Balneolales</taxon>
        <taxon>Balneolaceae</taxon>
        <taxon>Halalkalibaculum</taxon>
    </lineage>
</organism>
<evidence type="ECO:0000313" key="5">
    <source>
        <dbReference type="Proteomes" id="UP000473278"/>
    </source>
</evidence>
<dbReference type="Gene3D" id="3.40.50.880">
    <property type="match status" value="1"/>
</dbReference>
<dbReference type="SUPFAM" id="SSF52317">
    <property type="entry name" value="Class I glutamine amidotransferase-like"/>
    <property type="match status" value="1"/>
</dbReference>
<dbReference type="EMBL" id="JAALLT010000004">
    <property type="protein sequence ID" value="NGP77789.1"/>
    <property type="molecule type" value="Genomic_DNA"/>
</dbReference>
<evidence type="ECO:0000256" key="3">
    <source>
        <dbReference type="ARBA" id="ARBA00038493"/>
    </source>
</evidence>
<dbReference type="InterPro" id="IPR050325">
    <property type="entry name" value="Prot/Nucl_acid_deglycase"/>
</dbReference>
<dbReference type="PANTHER" id="PTHR48094">
    <property type="entry name" value="PROTEIN/NUCLEIC ACID DEGLYCASE DJ-1-RELATED"/>
    <property type="match status" value="1"/>
</dbReference>
<dbReference type="GO" id="GO:0016740">
    <property type="term" value="F:transferase activity"/>
    <property type="evidence" value="ECO:0007669"/>
    <property type="project" value="UniProtKB-KW"/>
</dbReference>
<dbReference type="GO" id="GO:0005737">
    <property type="term" value="C:cytoplasm"/>
    <property type="evidence" value="ECO:0007669"/>
    <property type="project" value="TreeGrafter"/>
</dbReference>
<dbReference type="Proteomes" id="UP000473278">
    <property type="component" value="Unassembled WGS sequence"/>
</dbReference>
<evidence type="ECO:0000256" key="2">
    <source>
        <dbReference type="ARBA" id="ARBA00023239"/>
    </source>
</evidence>
<accession>A0A6M1SRS0</accession>
<keyword evidence="2" id="KW-0456">Lyase</keyword>
<dbReference type="CDD" id="cd03141">
    <property type="entry name" value="GATase1_Hsp31_like"/>
    <property type="match status" value="1"/>
</dbReference>
<keyword evidence="1" id="KW-0346">Stress response</keyword>
<proteinExistence type="inferred from homology"/>
<dbReference type="AlphaFoldDB" id="A0A6M1SRS0"/>
<evidence type="ECO:0000313" key="4">
    <source>
        <dbReference type="EMBL" id="NGP77789.1"/>
    </source>
</evidence>
<keyword evidence="5" id="KW-1185">Reference proteome</keyword>
<protein>
    <submittedName>
        <fullName evidence="4">Type 1 glutamine amidotransferase domain-containing protein</fullName>
    </submittedName>
</protein>
<dbReference type="InterPro" id="IPR029062">
    <property type="entry name" value="Class_I_gatase-like"/>
</dbReference>
<evidence type="ECO:0000256" key="1">
    <source>
        <dbReference type="ARBA" id="ARBA00023016"/>
    </source>
</evidence>
<reference evidence="4 5" key="1">
    <citation type="submission" date="2020-02" db="EMBL/GenBank/DDBJ databases">
        <title>Balneolaceae bacterium YR4-1, complete genome.</title>
        <authorList>
            <person name="Li Y."/>
            <person name="Wu S."/>
        </authorList>
    </citation>
    <scope>NUCLEOTIDE SEQUENCE [LARGE SCALE GENOMIC DNA]</scope>
    <source>
        <strain evidence="4 5">YR4-1</strain>
    </source>
</reference>
<name>A0A6M1SRS0_9BACT</name>
<keyword evidence="4" id="KW-0808">Transferase</keyword>
<dbReference type="GO" id="GO:0019243">
    <property type="term" value="P:methylglyoxal catabolic process to D-lactate via S-lactoyl-glutathione"/>
    <property type="evidence" value="ECO:0007669"/>
    <property type="project" value="TreeGrafter"/>
</dbReference>
<comment type="caution">
    <text evidence="4">The sequence shown here is derived from an EMBL/GenBank/DDBJ whole genome shotgun (WGS) entry which is preliminary data.</text>
</comment>
<dbReference type="RefSeq" id="WP_165143484.1">
    <property type="nucleotide sequence ID" value="NZ_JAALLT010000004.1"/>
</dbReference>
<sequence length="233" mass="25168">MNKGDVLFFVNSQNSPGSSEKSGGFHLSEAAYPYKTITEAGFKVDFVSPEGGIAPFDGVDLDDTVNDWFLNDKAARKKITQTLRPEQITSHDYPAVYIIGSLGAISDIENNGPLQTIAQTIWENQGIVASIGYGYAGLLNVTLSDGSYLIDGKKLAAPGNEPNVADNALSFTTKMLREELEKRGADMVRAEPETDSVITDGRLITGSGTASASAMGQTILKEFKKYLYQVDLR</sequence>
<keyword evidence="4" id="KW-0315">Glutamine amidotransferase</keyword>